<dbReference type="Proteomes" id="UP001199106">
    <property type="component" value="Unassembled WGS sequence"/>
</dbReference>
<feature type="region of interest" description="Disordered" evidence="1">
    <location>
        <begin position="58"/>
        <end position="81"/>
    </location>
</feature>
<proteinExistence type="predicted"/>
<name>A0AAD4F8T3_9PLEO</name>
<evidence type="ECO:0000313" key="2">
    <source>
        <dbReference type="EMBL" id="KAG9185919.1"/>
    </source>
</evidence>
<protein>
    <submittedName>
        <fullName evidence="2">Uncharacterized protein</fullName>
    </submittedName>
</protein>
<accession>A0AAD4F8T3</accession>
<comment type="caution">
    <text evidence="2">The sequence shown here is derived from an EMBL/GenBank/DDBJ whole genome shotgun (WGS) entry which is preliminary data.</text>
</comment>
<reference evidence="2" key="1">
    <citation type="submission" date="2021-07" db="EMBL/GenBank/DDBJ databases">
        <title>Genome Resource of American Ginseng Black Spot Pathogen Alternaria panax.</title>
        <authorList>
            <person name="Qiu C."/>
            <person name="Wang W."/>
            <person name="Liu Z."/>
        </authorList>
    </citation>
    <scope>NUCLEOTIDE SEQUENCE</scope>
    <source>
        <strain evidence="2">BNCC115425</strain>
    </source>
</reference>
<dbReference type="EMBL" id="JAANER010000010">
    <property type="protein sequence ID" value="KAG9185919.1"/>
    <property type="molecule type" value="Genomic_DNA"/>
</dbReference>
<evidence type="ECO:0000256" key="1">
    <source>
        <dbReference type="SAM" id="MobiDB-lite"/>
    </source>
</evidence>
<evidence type="ECO:0000313" key="3">
    <source>
        <dbReference type="Proteomes" id="UP001199106"/>
    </source>
</evidence>
<keyword evidence="3" id="KW-1185">Reference proteome</keyword>
<sequence>MPREAVPEQDAAFITPSRSARTVATIKKRKTKKTVNFAFSSQQNKCKRETTAEYQMRFTSPLSEELSDTPSGLLTPEPREI</sequence>
<gene>
    <name evidence="2" type="ORF">G6011_07250</name>
</gene>
<dbReference type="AlphaFoldDB" id="A0AAD4F8T3"/>
<organism evidence="2 3">
    <name type="scientific">Alternaria panax</name>
    <dbReference type="NCBI Taxonomy" id="48097"/>
    <lineage>
        <taxon>Eukaryota</taxon>
        <taxon>Fungi</taxon>
        <taxon>Dikarya</taxon>
        <taxon>Ascomycota</taxon>
        <taxon>Pezizomycotina</taxon>
        <taxon>Dothideomycetes</taxon>
        <taxon>Pleosporomycetidae</taxon>
        <taxon>Pleosporales</taxon>
        <taxon>Pleosporineae</taxon>
        <taxon>Pleosporaceae</taxon>
        <taxon>Alternaria</taxon>
        <taxon>Alternaria sect. Panax</taxon>
    </lineage>
</organism>
<feature type="compositionally biased region" description="Polar residues" evidence="1">
    <location>
        <begin position="58"/>
        <end position="72"/>
    </location>
</feature>